<dbReference type="InterPro" id="IPR050109">
    <property type="entry name" value="HTH-type_TetR-like_transc_reg"/>
</dbReference>
<dbReference type="Pfam" id="PF00440">
    <property type="entry name" value="TetR_N"/>
    <property type="match status" value="1"/>
</dbReference>
<evidence type="ECO:0000259" key="5">
    <source>
        <dbReference type="PROSITE" id="PS50977"/>
    </source>
</evidence>
<dbReference type="EMBL" id="CP128986">
    <property type="protein sequence ID" value="WOC12949.1"/>
    <property type="molecule type" value="Genomic_DNA"/>
</dbReference>
<proteinExistence type="predicted"/>
<feature type="DNA-binding region" description="H-T-H motif" evidence="4">
    <location>
        <begin position="53"/>
        <end position="72"/>
    </location>
</feature>
<sequence>MTEKTESGLPRSVAIAWGTYVPSQNGPRRGLSHEQIVAQAIAIADAEGIAAVTMARVAKDLGFTTMSLYRYVANKDELLLLMIGSESLLPTPAADVSAADVSAAGWRNDLRAWADLLQDMYREHPWMLDIPRSPTSVLMPASMYIADQGMRALSELGLSGGEQISVVLAISSYVASFASLERDLAGQEDFEFGAEAFAELGEVVTTERLPYLAPLLLSGGYIGGPVDDDEGVDDDYRLGLDLLLDGLAVRWAVTDTPDHAGD</sequence>
<accession>A0AA97CWB3</accession>
<evidence type="ECO:0000256" key="2">
    <source>
        <dbReference type="ARBA" id="ARBA00023125"/>
    </source>
</evidence>
<keyword evidence="1" id="KW-0805">Transcription regulation</keyword>
<dbReference type="Gene3D" id="1.10.10.60">
    <property type="entry name" value="Homeodomain-like"/>
    <property type="match status" value="1"/>
</dbReference>
<evidence type="ECO:0000256" key="1">
    <source>
        <dbReference type="ARBA" id="ARBA00023015"/>
    </source>
</evidence>
<dbReference type="InterPro" id="IPR001647">
    <property type="entry name" value="HTH_TetR"/>
</dbReference>
<dbReference type="PANTHER" id="PTHR30055">
    <property type="entry name" value="HTH-TYPE TRANSCRIPTIONAL REGULATOR RUTR"/>
    <property type="match status" value="1"/>
</dbReference>
<gene>
    <name evidence="6" type="ORF">MP11Mi_20450</name>
</gene>
<dbReference type="InterPro" id="IPR004111">
    <property type="entry name" value="Repressor_TetR_C"/>
</dbReference>
<name>A0AA97CWB3_9ACTN</name>
<keyword evidence="3" id="KW-0804">Transcription</keyword>
<dbReference type="InterPro" id="IPR009057">
    <property type="entry name" value="Homeodomain-like_sf"/>
</dbReference>
<dbReference type="GO" id="GO:0045892">
    <property type="term" value="P:negative regulation of DNA-templated transcription"/>
    <property type="evidence" value="ECO:0007669"/>
    <property type="project" value="InterPro"/>
</dbReference>
<dbReference type="RefSeq" id="WP_420038807.1">
    <property type="nucleotide sequence ID" value="NZ_CP128986.1"/>
</dbReference>
<dbReference type="AlphaFoldDB" id="A0AA97CWB3"/>
<dbReference type="InterPro" id="IPR036271">
    <property type="entry name" value="Tet_transcr_reg_TetR-rel_C_sf"/>
</dbReference>
<reference evidence="6" key="1">
    <citation type="submission" date="2023-06" db="EMBL/GenBank/DDBJ databases">
        <title>Gordonia sp. nov. and Pseudochrobactrum sp. nov., two species isolated from the burying beetle Nicrophorus vespilloides.</title>
        <authorList>
            <person name="Poehlein A."/>
            <person name="Guzman J."/>
            <person name="Daniel R."/>
            <person name="Vilcinskas A."/>
        </authorList>
    </citation>
    <scope>NUCLEOTIDE SEQUENCE</scope>
    <source>
        <strain evidence="6">MP11Mi</strain>
    </source>
</reference>
<organism evidence="6">
    <name type="scientific">Gordonia sp. MP11Mi</name>
    <dbReference type="NCBI Taxonomy" id="3022769"/>
    <lineage>
        <taxon>Bacteria</taxon>
        <taxon>Bacillati</taxon>
        <taxon>Actinomycetota</taxon>
        <taxon>Actinomycetes</taxon>
        <taxon>Mycobacteriales</taxon>
        <taxon>Gordoniaceae</taxon>
        <taxon>Gordonia</taxon>
    </lineage>
</organism>
<dbReference type="SUPFAM" id="SSF46689">
    <property type="entry name" value="Homeodomain-like"/>
    <property type="match status" value="1"/>
</dbReference>
<dbReference type="SUPFAM" id="SSF48498">
    <property type="entry name" value="Tetracyclin repressor-like, C-terminal domain"/>
    <property type="match status" value="1"/>
</dbReference>
<feature type="domain" description="HTH tetR-type" evidence="5">
    <location>
        <begin position="30"/>
        <end position="90"/>
    </location>
</feature>
<evidence type="ECO:0000256" key="4">
    <source>
        <dbReference type="PROSITE-ProRule" id="PRU00335"/>
    </source>
</evidence>
<protein>
    <recommendedName>
        <fullName evidence="5">HTH tetR-type domain-containing protein</fullName>
    </recommendedName>
</protein>
<dbReference type="GO" id="GO:0003700">
    <property type="term" value="F:DNA-binding transcription factor activity"/>
    <property type="evidence" value="ECO:0007669"/>
    <property type="project" value="TreeGrafter"/>
</dbReference>
<dbReference type="PROSITE" id="PS50977">
    <property type="entry name" value="HTH_TETR_2"/>
    <property type="match status" value="1"/>
</dbReference>
<dbReference type="Pfam" id="PF02909">
    <property type="entry name" value="TetR_C_1"/>
    <property type="match status" value="1"/>
</dbReference>
<dbReference type="PANTHER" id="PTHR30055:SF151">
    <property type="entry name" value="TRANSCRIPTIONAL REGULATORY PROTEIN"/>
    <property type="match status" value="1"/>
</dbReference>
<dbReference type="Gene3D" id="1.10.357.10">
    <property type="entry name" value="Tetracycline Repressor, domain 2"/>
    <property type="match status" value="1"/>
</dbReference>
<dbReference type="GO" id="GO:0000976">
    <property type="term" value="F:transcription cis-regulatory region binding"/>
    <property type="evidence" value="ECO:0007669"/>
    <property type="project" value="TreeGrafter"/>
</dbReference>
<evidence type="ECO:0000313" key="6">
    <source>
        <dbReference type="EMBL" id="WOC12949.1"/>
    </source>
</evidence>
<keyword evidence="2 4" id="KW-0238">DNA-binding</keyword>
<evidence type="ECO:0000256" key="3">
    <source>
        <dbReference type="ARBA" id="ARBA00023163"/>
    </source>
</evidence>